<keyword evidence="4" id="KW-0862">Zinc</keyword>
<sequence>MLSHHNTINTLNITTDKQFKCDFNNCKKSCKSKSHLNDHKNRVHLNVRYVCDWSECHKQFTRQWEVKKHKSIVHLKEKPFKCDINNCGKLFSQKNNLNNHKRVHTGEKPPVRNNKLNLMCDFNDCDKCFEHNSDLQKHMKRHMNIKPHKCNDCEKGFVTTGELRKHRNRIHLSENILYDIHFMKHNIMSIKYNFEGKVVLITGSSSGIGAAIALLFARSGARVVVSGLNGDDISCVAHECSQVSPMAYKPLEVVTDFRIEGDIQRLVDTTVHTFGRLDILVNNAGVCLISKITDPDYIERQKALFDVNLNSVIKLTHLSVKHLTKTNGNIINISSVTGIQSYTASSVYCMAKAAIIMFTKCMATELADKGIRPKCSSHGIYITQLGK</sequence>
<dbReference type="InterPro" id="IPR036236">
    <property type="entry name" value="Znf_C2H2_sf"/>
</dbReference>
<feature type="domain" description="C2H2-type" evidence="8">
    <location>
        <begin position="19"/>
        <end position="49"/>
    </location>
</feature>
<dbReference type="GO" id="GO:0045892">
    <property type="term" value="P:negative regulation of DNA-templated transcription"/>
    <property type="evidence" value="ECO:0007669"/>
    <property type="project" value="UniProtKB-ARBA"/>
</dbReference>
<feature type="domain" description="C2H2-type" evidence="8">
    <location>
        <begin position="148"/>
        <end position="176"/>
    </location>
</feature>
<dbReference type="FunFam" id="3.30.160.60:FF:000373">
    <property type="entry name" value="Putative transcriptional repressor ctcf"/>
    <property type="match status" value="1"/>
</dbReference>
<comment type="similarity">
    <text evidence="7">Belongs to the short-chain dehydrogenases/reductases (SDR) family.</text>
</comment>
<dbReference type="SUPFAM" id="SSF51735">
    <property type="entry name" value="NAD(P)-binding Rossmann-fold domains"/>
    <property type="match status" value="1"/>
</dbReference>
<dbReference type="GO" id="GO:0008270">
    <property type="term" value="F:zinc ion binding"/>
    <property type="evidence" value="ECO:0007669"/>
    <property type="project" value="UniProtKB-KW"/>
</dbReference>
<evidence type="ECO:0000256" key="4">
    <source>
        <dbReference type="ARBA" id="ARBA00022833"/>
    </source>
</evidence>
<dbReference type="Gene3D" id="3.40.50.720">
    <property type="entry name" value="NAD(P)-binding Rossmann-like Domain"/>
    <property type="match status" value="1"/>
</dbReference>
<dbReference type="GO" id="GO:0043565">
    <property type="term" value="F:sequence-specific DNA binding"/>
    <property type="evidence" value="ECO:0007669"/>
    <property type="project" value="UniProtKB-ARBA"/>
</dbReference>
<dbReference type="PANTHER" id="PTHR43975:SF2">
    <property type="entry name" value="EG:BACR7A4.14 PROTEIN-RELATED"/>
    <property type="match status" value="1"/>
</dbReference>
<evidence type="ECO:0000256" key="7">
    <source>
        <dbReference type="RuleBase" id="RU000363"/>
    </source>
</evidence>
<evidence type="ECO:0000256" key="5">
    <source>
        <dbReference type="ARBA" id="ARBA00023002"/>
    </source>
</evidence>
<dbReference type="EMBL" id="OC928165">
    <property type="protein sequence ID" value="CAD7657613.1"/>
    <property type="molecule type" value="Genomic_DNA"/>
</dbReference>
<dbReference type="Pfam" id="PF00106">
    <property type="entry name" value="adh_short"/>
    <property type="match status" value="1"/>
</dbReference>
<dbReference type="InterPro" id="IPR020904">
    <property type="entry name" value="Sc_DH/Rdtase_CS"/>
</dbReference>
<dbReference type="PROSITE" id="PS00028">
    <property type="entry name" value="ZINC_FINGER_C2H2_1"/>
    <property type="match status" value="5"/>
</dbReference>
<dbReference type="PRINTS" id="PR00080">
    <property type="entry name" value="SDRFAMILY"/>
</dbReference>
<dbReference type="GO" id="GO:0016491">
    <property type="term" value="F:oxidoreductase activity"/>
    <property type="evidence" value="ECO:0007669"/>
    <property type="project" value="UniProtKB-KW"/>
</dbReference>
<gene>
    <name evidence="9" type="ORF">ONB1V03_LOCUS14239</name>
</gene>
<dbReference type="AlphaFoldDB" id="A0A7R9QUG7"/>
<keyword evidence="1" id="KW-0479">Metal-binding</keyword>
<dbReference type="InterPro" id="IPR036291">
    <property type="entry name" value="NAD(P)-bd_dom_sf"/>
</dbReference>
<dbReference type="PRINTS" id="PR00081">
    <property type="entry name" value="GDHRDH"/>
</dbReference>
<evidence type="ECO:0000313" key="10">
    <source>
        <dbReference type="Proteomes" id="UP000728032"/>
    </source>
</evidence>
<evidence type="ECO:0000256" key="6">
    <source>
        <dbReference type="PROSITE-ProRule" id="PRU00042"/>
    </source>
</evidence>
<dbReference type="SMART" id="SM00355">
    <property type="entry name" value="ZnF_C2H2"/>
    <property type="match status" value="5"/>
</dbReference>
<dbReference type="Gene3D" id="3.30.160.60">
    <property type="entry name" value="Classic Zinc Finger"/>
    <property type="match status" value="4"/>
</dbReference>
<dbReference type="Pfam" id="PF00096">
    <property type="entry name" value="zf-C2H2"/>
    <property type="match status" value="3"/>
</dbReference>
<feature type="domain" description="C2H2-type" evidence="8">
    <location>
        <begin position="49"/>
        <end position="79"/>
    </location>
</feature>
<keyword evidence="5" id="KW-0560">Oxidoreductase</keyword>
<name>A0A7R9QUG7_9ACAR</name>
<feature type="domain" description="C2H2-type" evidence="8">
    <location>
        <begin position="118"/>
        <end position="147"/>
    </location>
</feature>
<keyword evidence="3 6" id="KW-0863">Zinc-finger</keyword>
<dbReference type="OrthoDB" id="8434870at2759"/>
<protein>
    <recommendedName>
        <fullName evidence="8">C2H2-type domain-containing protein</fullName>
    </recommendedName>
</protein>
<evidence type="ECO:0000256" key="2">
    <source>
        <dbReference type="ARBA" id="ARBA00022737"/>
    </source>
</evidence>
<dbReference type="FunFam" id="3.30.160.60:FF:002239">
    <property type="entry name" value="Zinc finger protein 226"/>
    <property type="match status" value="1"/>
</dbReference>
<keyword evidence="2" id="KW-0677">Repeat</keyword>
<dbReference type="PROSITE" id="PS00061">
    <property type="entry name" value="ADH_SHORT"/>
    <property type="match status" value="1"/>
</dbReference>
<dbReference type="InterPro" id="IPR002347">
    <property type="entry name" value="SDR_fam"/>
</dbReference>
<organism evidence="9">
    <name type="scientific">Oppiella nova</name>
    <dbReference type="NCBI Taxonomy" id="334625"/>
    <lineage>
        <taxon>Eukaryota</taxon>
        <taxon>Metazoa</taxon>
        <taxon>Ecdysozoa</taxon>
        <taxon>Arthropoda</taxon>
        <taxon>Chelicerata</taxon>
        <taxon>Arachnida</taxon>
        <taxon>Acari</taxon>
        <taxon>Acariformes</taxon>
        <taxon>Sarcoptiformes</taxon>
        <taxon>Oribatida</taxon>
        <taxon>Brachypylina</taxon>
        <taxon>Oppioidea</taxon>
        <taxon>Oppiidae</taxon>
        <taxon>Oppiella</taxon>
    </lineage>
</organism>
<proteinExistence type="inferred from homology"/>
<keyword evidence="10" id="KW-1185">Reference proteome</keyword>
<feature type="domain" description="C2H2-type" evidence="8">
    <location>
        <begin position="80"/>
        <end position="109"/>
    </location>
</feature>
<dbReference type="PROSITE" id="PS50157">
    <property type="entry name" value="ZINC_FINGER_C2H2_2"/>
    <property type="match status" value="5"/>
</dbReference>
<evidence type="ECO:0000256" key="1">
    <source>
        <dbReference type="ARBA" id="ARBA00022723"/>
    </source>
</evidence>
<dbReference type="InterPro" id="IPR013087">
    <property type="entry name" value="Znf_C2H2_type"/>
</dbReference>
<evidence type="ECO:0000259" key="8">
    <source>
        <dbReference type="PROSITE" id="PS50157"/>
    </source>
</evidence>
<dbReference type="Proteomes" id="UP000728032">
    <property type="component" value="Unassembled WGS sequence"/>
</dbReference>
<dbReference type="PANTHER" id="PTHR43975">
    <property type="entry name" value="ZGC:101858"/>
    <property type="match status" value="1"/>
</dbReference>
<evidence type="ECO:0000256" key="3">
    <source>
        <dbReference type="ARBA" id="ARBA00022771"/>
    </source>
</evidence>
<dbReference type="GO" id="GO:0005634">
    <property type="term" value="C:nucleus"/>
    <property type="evidence" value="ECO:0007669"/>
    <property type="project" value="UniProtKB-ARBA"/>
</dbReference>
<dbReference type="SUPFAM" id="SSF57667">
    <property type="entry name" value="beta-beta-alpha zinc fingers"/>
    <property type="match status" value="3"/>
</dbReference>
<reference evidence="9" key="1">
    <citation type="submission" date="2020-11" db="EMBL/GenBank/DDBJ databases">
        <authorList>
            <person name="Tran Van P."/>
        </authorList>
    </citation>
    <scope>NUCLEOTIDE SEQUENCE</scope>
</reference>
<accession>A0A7R9QUG7</accession>
<evidence type="ECO:0000313" key="9">
    <source>
        <dbReference type="EMBL" id="CAD7657613.1"/>
    </source>
</evidence>
<dbReference type="EMBL" id="CAJPVJ010013340">
    <property type="protein sequence ID" value="CAG2174799.1"/>
    <property type="molecule type" value="Genomic_DNA"/>
</dbReference>